<dbReference type="EMBL" id="BBNU01000021">
    <property type="protein sequence ID" value="GAL82057.1"/>
    <property type="molecule type" value="Genomic_DNA"/>
</dbReference>
<dbReference type="AlphaFoldDB" id="A0A090X6X8"/>
<dbReference type="RefSeq" id="WP_042500586.1">
    <property type="nucleotide sequence ID" value="NZ_BBNU01000021.1"/>
</dbReference>
<name>A0A090X6X8_9FLAO</name>
<sequence>MNAQDLSAYELGFDLEMEILTMNRYIEYMDTDGSSPCLMEVYVSTDYSGDFENATWTEITNQLESNIDKGGFIEGNEFAGLPYPGDQNLVGLPNPDGLKDPAKNADGKWVRSTFNMVDYIGMSNVTFAVRVYTTFPGESIAYTGGRNRIGRFLISDFNVKGREQ</sequence>
<organism evidence="1 2">
    <name type="scientific">Algibacter lectus</name>
    <dbReference type="NCBI Taxonomy" id="221126"/>
    <lineage>
        <taxon>Bacteria</taxon>
        <taxon>Pseudomonadati</taxon>
        <taxon>Bacteroidota</taxon>
        <taxon>Flavobacteriia</taxon>
        <taxon>Flavobacteriales</taxon>
        <taxon>Flavobacteriaceae</taxon>
        <taxon>Algibacter</taxon>
    </lineage>
</organism>
<reference evidence="1 2" key="1">
    <citation type="journal article" date="2014" name="Genome Announc.">
        <title>Draft Genome Sequences of Marine Flavobacterium Algibacter lectus Strains SS8 and NR4.</title>
        <authorList>
            <person name="Takatani N."/>
            <person name="Nakanishi M."/>
            <person name="Meirelles P."/>
            <person name="Mino S."/>
            <person name="Suda W."/>
            <person name="Oshima K."/>
            <person name="Hattori M."/>
            <person name="Ohkuma M."/>
            <person name="Hosokawa M."/>
            <person name="Miyashita K."/>
            <person name="Thompson F.L."/>
            <person name="Niwa A."/>
            <person name="Sawabe T."/>
            <person name="Sawabe T."/>
        </authorList>
    </citation>
    <scope>NUCLEOTIDE SEQUENCE [LARGE SCALE GENOMIC DNA]</scope>
    <source>
        <strain evidence="2">JCM19274</strain>
    </source>
</reference>
<accession>A0A090X6X8</accession>
<comment type="caution">
    <text evidence="1">The sequence shown here is derived from an EMBL/GenBank/DDBJ whole genome shotgun (WGS) entry which is preliminary data.</text>
</comment>
<protein>
    <submittedName>
        <fullName evidence="1">Uncharacterized protein</fullName>
    </submittedName>
</protein>
<evidence type="ECO:0000313" key="1">
    <source>
        <dbReference type="EMBL" id="GAL82057.1"/>
    </source>
</evidence>
<dbReference type="Proteomes" id="UP000029643">
    <property type="component" value="Unassembled WGS sequence"/>
</dbReference>
<proteinExistence type="predicted"/>
<gene>
    <name evidence="1" type="ORF">JCM19274_2768</name>
</gene>
<evidence type="ECO:0000313" key="2">
    <source>
        <dbReference type="Proteomes" id="UP000029643"/>
    </source>
</evidence>